<dbReference type="PROSITE" id="PS00799">
    <property type="entry name" value="GRANULINS"/>
    <property type="match status" value="1"/>
</dbReference>
<dbReference type="PANTHER" id="PTHR12274:SF3">
    <property type="entry name" value="PROGRANULIN"/>
    <property type="match status" value="1"/>
</dbReference>
<dbReference type="PANTHER" id="PTHR12274">
    <property type="entry name" value="GRANULIN"/>
    <property type="match status" value="1"/>
</dbReference>
<feature type="domain" description="Granulins" evidence="5">
    <location>
        <begin position="17"/>
        <end position="30"/>
    </location>
</feature>
<dbReference type="Pfam" id="PF00396">
    <property type="entry name" value="Granulin"/>
    <property type="match status" value="1"/>
</dbReference>
<dbReference type="GO" id="GO:0005576">
    <property type="term" value="C:extracellular region"/>
    <property type="evidence" value="ECO:0007669"/>
    <property type="project" value="UniProtKB-SubCell"/>
</dbReference>
<organism evidence="6 7">
    <name type="scientific">Tetranychus urticae</name>
    <name type="common">Two-spotted spider mite</name>
    <dbReference type="NCBI Taxonomy" id="32264"/>
    <lineage>
        <taxon>Eukaryota</taxon>
        <taxon>Metazoa</taxon>
        <taxon>Ecdysozoa</taxon>
        <taxon>Arthropoda</taxon>
        <taxon>Chelicerata</taxon>
        <taxon>Arachnida</taxon>
        <taxon>Acari</taxon>
        <taxon>Acariformes</taxon>
        <taxon>Trombidiformes</taxon>
        <taxon>Prostigmata</taxon>
        <taxon>Eleutherengona</taxon>
        <taxon>Raphignathae</taxon>
        <taxon>Tetranychoidea</taxon>
        <taxon>Tetranychidae</taxon>
        <taxon>Tetranychus</taxon>
    </lineage>
</organism>
<dbReference type="EnsemblMetazoa" id="tetur38g00090.1">
    <property type="protein sequence ID" value="tetur38g00090.1"/>
    <property type="gene ID" value="tetur38g00090"/>
</dbReference>
<evidence type="ECO:0000256" key="2">
    <source>
        <dbReference type="ARBA" id="ARBA00010093"/>
    </source>
</evidence>
<dbReference type="EMBL" id="CAEY01001080">
    <property type="status" value="NOT_ANNOTATED_CDS"/>
    <property type="molecule type" value="Genomic_DNA"/>
</dbReference>
<keyword evidence="7" id="KW-1185">Reference proteome</keyword>
<keyword evidence="4" id="KW-1015">Disulfide bond</keyword>
<evidence type="ECO:0000313" key="7">
    <source>
        <dbReference type="Proteomes" id="UP000015104"/>
    </source>
</evidence>
<dbReference type="AlphaFoldDB" id="T1L4A3"/>
<comment type="similarity">
    <text evidence="2">Belongs to the granulin family.</text>
</comment>
<dbReference type="Gene3D" id="2.10.25.160">
    <property type="entry name" value="Granulin"/>
    <property type="match status" value="1"/>
</dbReference>
<dbReference type="HOGENOM" id="CLU_3071314_0_0_1"/>
<dbReference type="InterPro" id="IPR000118">
    <property type="entry name" value="Granulin"/>
</dbReference>
<dbReference type="Proteomes" id="UP000015104">
    <property type="component" value="Unassembled WGS sequence"/>
</dbReference>
<reference evidence="6" key="2">
    <citation type="submission" date="2015-06" db="UniProtKB">
        <authorList>
            <consortium name="EnsemblMetazoa"/>
        </authorList>
    </citation>
    <scope>IDENTIFICATION</scope>
</reference>
<proteinExistence type="inferred from homology"/>
<comment type="subcellular location">
    <subcellularLocation>
        <location evidence="1">Secreted</location>
    </subcellularLocation>
</comment>
<evidence type="ECO:0000313" key="6">
    <source>
        <dbReference type="EnsemblMetazoa" id="tetur38g00090.1"/>
    </source>
</evidence>
<sequence>MTTGEWACCNLPNAVCCSDGLHCCPNGFTCHMEIGKCVKETRKQRKNVIPILP</sequence>
<accession>T1L4A3</accession>
<dbReference type="STRING" id="32264.T1L4A3"/>
<dbReference type="InterPro" id="IPR039036">
    <property type="entry name" value="Granulin_fam"/>
</dbReference>
<dbReference type="InterPro" id="IPR037277">
    <property type="entry name" value="Granulin_sf"/>
</dbReference>
<reference evidence="7" key="1">
    <citation type="submission" date="2011-08" db="EMBL/GenBank/DDBJ databases">
        <authorList>
            <person name="Rombauts S."/>
        </authorList>
    </citation>
    <scope>NUCLEOTIDE SEQUENCE</scope>
    <source>
        <strain evidence="7">London</strain>
    </source>
</reference>
<evidence type="ECO:0000256" key="4">
    <source>
        <dbReference type="ARBA" id="ARBA00023157"/>
    </source>
</evidence>
<evidence type="ECO:0000256" key="1">
    <source>
        <dbReference type="ARBA" id="ARBA00004613"/>
    </source>
</evidence>
<dbReference type="SMART" id="SM00277">
    <property type="entry name" value="GRAN"/>
    <property type="match status" value="1"/>
</dbReference>
<protein>
    <recommendedName>
        <fullName evidence="5">Granulins domain-containing protein</fullName>
    </recommendedName>
</protein>
<evidence type="ECO:0000259" key="5">
    <source>
        <dbReference type="PROSITE" id="PS00799"/>
    </source>
</evidence>
<evidence type="ECO:0000256" key="3">
    <source>
        <dbReference type="ARBA" id="ARBA00022525"/>
    </source>
</evidence>
<keyword evidence="3" id="KW-0964">Secreted</keyword>
<name>T1L4A3_TETUR</name>